<dbReference type="Pfam" id="PF17831">
    <property type="entry name" value="PDH_E1_M"/>
    <property type="match status" value="1"/>
</dbReference>
<dbReference type="Proteomes" id="UP000198504">
    <property type="component" value="Unassembled WGS sequence"/>
</dbReference>
<dbReference type="PIRSF" id="PIRSF000156">
    <property type="entry name" value="Pyruvate_dh_E1"/>
    <property type="match status" value="1"/>
</dbReference>
<evidence type="ECO:0000256" key="2">
    <source>
        <dbReference type="ARBA" id="ARBA00012281"/>
    </source>
</evidence>
<name>A0A1H9IG35_9ACTN</name>
<keyword evidence="5 8" id="KW-0786">Thiamine pyrophosphate</keyword>
<dbReference type="InterPro" id="IPR029061">
    <property type="entry name" value="THDP-binding"/>
</dbReference>
<keyword evidence="6 8" id="KW-0670">Pyruvate</keyword>
<dbReference type="EC" id="1.2.4.1" evidence="2 8"/>
<dbReference type="InterPro" id="IPR004660">
    <property type="entry name" value="PDH_E1"/>
</dbReference>
<evidence type="ECO:0000256" key="10">
    <source>
        <dbReference type="SAM" id="MobiDB-lite"/>
    </source>
</evidence>
<feature type="binding site" evidence="9">
    <location>
        <position position="291"/>
    </location>
    <ligand>
        <name>Mg(2+)</name>
        <dbReference type="ChEBI" id="CHEBI:18420"/>
    </ligand>
</feature>
<dbReference type="InterPro" id="IPR035807">
    <property type="entry name" value="PDC_E1_N"/>
</dbReference>
<feature type="region of interest" description="Disordered" evidence="10">
    <location>
        <begin position="1"/>
        <end position="24"/>
    </location>
</feature>
<evidence type="ECO:0000259" key="13">
    <source>
        <dbReference type="Pfam" id="PF22613"/>
    </source>
</evidence>
<dbReference type="Pfam" id="PF00456">
    <property type="entry name" value="Transketolase_N"/>
    <property type="match status" value="1"/>
</dbReference>
<dbReference type="PANTHER" id="PTHR43825">
    <property type="entry name" value="PYRUVATE DEHYDROGENASE E1 COMPONENT"/>
    <property type="match status" value="1"/>
</dbReference>
<feature type="binding site" evidence="9">
    <location>
        <position position="259"/>
    </location>
    <ligand>
        <name>Mg(2+)</name>
        <dbReference type="ChEBI" id="CHEBI:18420"/>
    </ligand>
</feature>
<evidence type="ECO:0000259" key="11">
    <source>
        <dbReference type="Pfam" id="PF00456"/>
    </source>
</evidence>
<feature type="compositionally biased region" description="Polar residues" evidence="10">
    <location>
        <begin position="1"/>
        <end position="13"/>
    </location>
</feature>
<dbReference type="EMBL" id="FOFA01000005">
    <property type="protein sequence ID" value="SEQ73432.1"/>
    <property type="molecule type" value="Genomic_DNA"/>
</dbReference>
<comment type="function">
    <text evidence="8">Component of the pyruvate dehydrogenase (PDH) complex, that catalyzes the overall conversion of pyruvate to acetyl-CoA and CO(2).</text>
</comment>
<dbReference type="GO" id="GO:0004739">
    <property type="term" value="F:pyruvate dehydrogenase (acetyl-transferring) activity"/>
    <property type="evidence" value="ECO:0007669"/>
    <property type="project" value="UniProtKB-EC"/>
</dbReference>
<evidence type="ECO:0000256" key="7">
    <source>
        <dbReference type="ARBA" id="ARBA00051231"/>
    </source>
</evidence>
<dbReference type="Gene3D" id="3.40.50.970">
    <property type="match status" value="2"/>
</dbReference>
<evidence type="ECO:0000256" key="9">
    <source>
        <dbReference type="PIRSR" id="PIRSR000156-1"/>
    </source>
</evidence>
<dbReference type="InterPro" id="IPR005474">
    <property type="entry name" value="Transketolase_N"/>
</dbReference>
<dbReference type="OrthoDB" id="9759664at2"/>
<organism evidence="14 15">
    <name type="scientific">Microlunatus flavus</name>
    <dbReference type="NCBI Taxonomy" id="1036181"/>
    <lineage>
        <taxon>Bacteria</taxon>
        <taxon>Bacillati</taxon>
        <taxon>Actinomycetota</taxon>
        <taxon>Actinomycetes</taxon>
        <taxon>Propionibacteriales</taxon>
        <taxon>Propionibacteriaceae</taxon>
        <taxon>Microlunatus</taxon>
    </lineage>
</organism>
<dbReference type="PANTHER" id="PTHR43825:SF3">
    <property type="entry name" value="PYRUVATE DEHYDROGENASE E1 COMPONENT"/>
    <property type="match status" value="1"/>
</dbReference>
<comment type="cofactor">
    <cofactor evidence="9">
        <name>Mg(2+)</name>
        <dbReference type="ChEBI" id="CHEBI:18420"/>
    </cofactor>
</comment>
<dbReference type="NCBIfam" id="TIGR00759">
    <property type="entry name" value="aceE"/>
    <property type="match status" value="1"/>
</dbReference>
<comment type="cofactor">
    <cofactor evidence="1 8">
        <name>thiamine diphosphate</name>
        <dbReference type="ChEBI" id="CHEBI:58937"/>
    </cofactor>
</comment>
<gene>
    <name evidence="14" type="ORF">SAMN05421756_105232</name>
</gene>
<dbReference type="InterPro" id="IPR009014">
    <property type="entry name" value="Transketo_C/PFOR_II"/>
</dbReference>
<dbReference type="GO" id="GO:0000287">
    <property type="term" value="F:magnesium ion binding"/>
    <property type="evidence" value="ECO:0007669"/>
    <property type="project" value="UniProtKB-ARBA"/>
</dbReference>
<dbReference type="STRING" id="1036181.SAMN05421756_105232"/>
<feature type="domain" description="Pyruvate dehydrogenase E1 component middle" evidence="12">
    <location>
        <begin position="509"/>
        <end position="735"/>
    </location>
</feature>
<keyword evidence="15" id="KW-1185">Reference proteome</keyword>
<dbReference type="AlphaFoldDB" id="A0A1H9IG35"/>
<dbReference type="SUPFAM" id="SSF52922">
    <property type="entry name" value="TK C-terminal domain-like"/>
    <property type="match status" value="1"/>
</dbReference>
<keyword evidence="9" id="KW-0460">Magnesium</keyword>
<evidence type="ECO:0000256" key="5">
    <source>
        <dbReference type="ARBA" id="ARBA00023052"/>
    </source>
</evidence>
<proteinExistence type="predicted"/>
<keyword evidence="9" id="KW-0479">Metal-binding</keyword>
<dbReference type="RefSeq" id="WP_091181485.1">
    <property type="nucleotide sequence ID" value="NZ_FOFA01000005.1"/>
</dbReference>
<keyword evidence="4 8" id="KW-0560">Oxidoreductase</keyword>
<dbReference type="FunFam" id="3.40.50.970:FF:000011">
    <property type="entry name" value="Pyruvate dehydrogenase E1 component"/>
    <property type="match status" value="1"/>
</dbReference>
<feature type="domain" description="Transketolase-like C-terminal" evidence="13">
    <location>
        <begin position="751"/>
        <end position="885"/>
    </location>
</feature>
<protein>
    <recommendedName>
        <fullName evidence="3 8">Pyruvate dehydrogenase E1 component</fullName>
        <ecNumber evidence="2 8">1.2.4.1</ecNumber>
    </recommendedName>
</protein>
<feature type="binding site" evidence="9">
    <location>
        <position position="289"/>
    </location>
    <ligand>
        <name>Mg(2+)</name>
        <dbReference type="ChEBI" id="CHEBI:18420"/>
    </ligand>
</feature>
<evidence type="ECO:0000256" key="4">
    <source>
        <dbReference type="ARBA" id="ARBA00023002"/>
    </source>
</evidence>
<dbReference type="CDD" id="cd02017">
    <property type="entry name" value="TPP_E1_EcPDC_like"/>
    <property type="match status" value="1"/>
</dbReference>
<dbReference type="Pfam" id="PF22613">
    <property type="entry name" value="Transketolase_C_1"/>
    <property type="match status" value="1"/>
</dbReference>
<dbReference type="InterPro" id="IPR055152">
    <property type="entry name" value="Transketolase-like_C_2"/>
</dbReference>
<accession>A0A1H9IG35</accession>
<dbReference type="InterPro" id="IPR051157">
    <property type="entry name" value="PDH/Transketolase"/>
</dbReference>
<evidence type="ECO:0000256" key="3">
    <source>
        <dbReference type="ARBA" id="ARBA00017172"/>
    </source>
</evidence>
<evidence type="ECO:0000256" key="6">
    <source>
        <dbReference type="ARBA" id="ARBA00023317"/>
    </source>
</evidence>
<evidence type="ECO:0000313" key="15">
    <source>
        <dbReference type="Proteomes" id="UP000198504"/>
    </source>
</evidence>
<dbReference type="SUPFAM" id="SSF52518">
    <property type="entry name" value="Thiamin diphosphate-binding fold (THDP-binding)"/>
    <property type="match status" value="2"/>
</dbReference>
<dbReference type="InterPro" id="IPR041621">
    <property type="entry name" value="PDH_E1_M"/>
</dbReference>
<sequence length="933" mass="103065">MASQTGQTSTNGAISGGGPRPTLTAEGLVHQVPDIDPEETQDWLESLDDLLAEKGKHRARFVMLQLLARARERQVGLPALRSSDYVNTIPPEAEPWFPGDEHIERRLRAYLRWNAAIMVSKANRKGLEVGGHIATYQSAASLYEVGFNHFFRGKDHPGGGDHIFIQGHASPGIYARAFLEGRLSADQLDGFRQEVSRGPGRGLSSYPHPRLMPEFWEFPTVSMGLTGINSIYQARFNRYLANRGIKDTADQHVWAFMGDGEMGEPESLGAIRVAAREGLDNLTYVINCNLQQLDGPVTGNGKVVQELESYFLGAGWHVIKVLWGRDWDPLLAADASGALVNKMNTTPDGQYQTYLVEDGAYIRQNFFGDPRLAKMVAGFSDEEIKRLSRGGHDYRKVYAAFKAASEHVGQPTVILAQTVKGWTIDALEGKNATHQMKKLTTKDLKAFRDRLYLDIPDSQLEDPYNPPYYHPGQDNEEIQYLQERRRALGGYIPERRVNPTIVKLPGDEVYAPLMEPAGGAKVATTQAFVRLLRDLMRDKEIGQRLVPIAPDEFRTFGMDSMFPTAKIYNPHGQTYESVDRKLLLSYKEAKNGQLLHEGISEAGAMGSTIAAGASYSMHGEPMIPVYIFYSMFGFQRTGDSIWAMADQMSRGFLIGATAGRTTLTGEGLQHADGHSPLLASTNPAVVHYDPAFAFEIGHIVKDGLRRMYGREDPDHPDGENLIYYLTVYNEPVDQPGAPEGLDVEALLRGLYRYNTAPIDADGKPRAQLLASGVAMAAALRAQKMLADEWGVAADIWSVTSWNELRRDAVETAKWNLDHPGEDKRYPHVTQMLHGAQGSVVAVSDYMRAVQDQIAPYVYQPWTSLGTDGFGFADTRAAARRFFEVDAESIVVATLESLGREGQYDPAAAKRAYDQYRVGDPTAVAGVAQEGAGA</sequence>
<dbReference type="Gene3D" id="3.40.50.920">
    <property type="match status" value="1"/>
</dbReference>
<reference evidence="15" key="1">
    <citation type="submission" date="2016-10" db="EMBL/GenBank/DDBJ databases">
        <authorList>
            <person name="Varghese N."/>
            <person name="Submissions S."/>
        </authorList>
    </citation>
    <scope>NUCLEOTIDE SEQUENCE [LARGE SCALE GENOMIC DNA]</scope>
    <source>
        <strain evidence="15">CGMCC 4.6856</strain>
    </source>
</reference>
<evidence type="ECO:0000256" key="8">
    <source>
        <dbReference type="PIRNR" id="PIRNR000156"/>
    </source>
</evidence>
<evidence type="ECO:0000256" key="1">
    <source>
        <dbReference type="ARBA" id="ARBA00001964"/>
    </source>
</evidence>
<comment type="catalytic activity">
    <reaction evidence="7 8">
        <text>N(6)-[(R)-lipoyl]-L-lysyl-[protein] + pyruvate + H(+) = N(6)-[(R)-S(8)-acetyldihydrolipoyl]-L-lysyl-[protein] + CO2</text>
        <dbReference type="Rhea" id="RHEA:19189"/>
        <dbReference type="Rhea" id="RHEA-COMP:10474"/>
        <dbReference type="Rhea" id="RHEA-COMP:10478"/>
        <dbReference type="ChEBI" id="CHEBI:15361"/>
        <dbReference type="ChEBI" id="CHEBI:15378"/>
        <dbReference type="ChEBI" id="CHEBI:16526"/>
        <dbReference type="ChEBI" id="CHEBI:83099"/>
        <dbReference type="ChEBI" id="CHEBI:83111"/>
        <dbReference type="EC" id="1.2.4.1"/>
    </reaction>
</comment>
<evidence type="ECO:0000313" key="14">
    <source>
        <dbReference type="EMBL" id="SEQ73432.1"/>
    </source>
</evidence>
<evidence type="ECO:0000259" key="12">
    <source>
        <dbReference type="Pfam" id="PF17831"/>
    </source>
</evidence>
<feature type="domain" description="Transketolase N-terminal" evidence="11">
    <location>
        <begin position="154"/>
        <end position="330"/>
    </location>
</feature>